<feature type="compositionally biased region" description="Basic and acidic residues" evidence="6">
    <location>
        <begin position="825"/>
        <end position="835"/>
    </location>
</feature>
<dbReference type="EnsemblMetazoa" id="XM_003385997.3">
    <property type="protein sequence ID" value="XP_003386045.1"/>
    <property type="gene ID" value="LOC100639985"/>
</dbReference>
<dbReference type="PANTHER" id="PTHR23206">
    <property type="entry name" value="MASK PROTEIN"/>
    <property type="match status" value="1"/>
</dbReference>
<dbReference type="Gene3D" id="3.30.1370.10">
    <property type="entry name" value="K Homology domain, type 1"/>
    <property type="match status" value="1"/>
</dbReference>
<dbReference type="InterPro" id="IPR004087">
    <property type="entry name" value="KH_dom"/>
</dbReference>
<feature type="compositionally biased region" description="Polar residues" evidence="6">
    <location>
        <begin position="797"/>
        <end position="812"/>
    </location>
</feature>
<feature type="region of interest" description="Disordered" evidence="6">
    <location>
        <begin position="1339"/>
        <end position="1383"/>
    </location>
</feature>
<feature type="compositionally biased region" description="Low complexity" evidence="6">
    <location>
        <begin position="1244"/>
        <end position="1253"/>
    </location>
</feature>
<keyword evidence="9" id="KW-1185">Reference proteome</keyword>
<dbReference type="SUPFAM" id="SSF54791">
    <property type="entry name" value="Eukaryotic type KH-domain (KH-domain type I)"/>
    <property type="match status" value="1"/>
</dbReference>
<evidence type="ECO:0000256" key="3">
    <source>
        <dbReference type="ARBA" id="ARBA00023054"/>
    </source>
</evidence>
<dbReference type="Gene3D" id="1.25.40.20">
    <property type="entry name" value="Ankyrin repeat-containing domain"/>
    <property type="match status" value="4"/>
</dbReference>
<feature type="compositionally biased region" description="Pro residues" evidence="6">
    <location>
        <begin position="1533"/>
        <end position="1564"/>
    </location>
</feature>
<dbReference type="Gene3D" id="1.10.150.50">
    <property type="entry name" value="Transcription Factor, Ets-1"/>
    <property type="match status" value="1"/>
</dbReference>
<feature type="compositionally biased region" description="Basic residues" evidence="6">
    <location>
        <begin position="652"/>
        <end position="667"/>
    </location>
</feature>
<feature type="compositionally biased region" description="Low complexity" evidence="6">
    <location>
        <begin position="1173"/>
        <end position="1197"/>
    </location>
</feature>
<feature type="repeat" description="ANK" evidence="4">
    <location>
        <begin position="527"/>
        <end position="559"/>
    </location>
</feature>
<feature type="compositionally biased region" description="Basic and acidic residues" evidence="6">
    <location>
        <begin position="668"/>
        <end position="681"/>
    </location>
</feature>
<gene>
    <name evidence="8" type="primary">100639985</name>
</gene>
<dbReference type="GO" id="GO:0003723">
    <property type="term" value="F:RNA binding"/>
    <property type="evidence" value="ECO:0007669"/>
    <property type="project" value="UniProtKB-UniRule"/>
</dbReference>
<protein>
    <recommendedName>
        <fullName evidence="7">K Homology domain-containing protein</fullName>
    </recommendedName>
</protein>
<feature type="repeat" description="ANK" evidence="4">
    <location>
        <begin position="327"/>
        <end position="359"/>
    </location>
</feature>
<feature type="compositionally biased region" description="Polar residues" evidence="6">
    <location>
        <begin position="1681"/>
        <end position="1691"/>
    </location>
</feature>
<dbReference type="InterPro" id="IPR036770">
    <property type="entry name" value="Ankyrin_rpt-contain_sf"/>
</dbReference>
<feature type="compositionally biased region" description="Polar residues" evidence="6">
    <location>
        <begin position="974"/>
        <end position="1012"/>
    </location>
</feature>
<feature type="compositionally biased region" description="Acidic residues" evidence="6">
    <location>
        <begin position="769"/>
        <end position="781"/>
    </location>
</feature>
<feature type="compositionally biased region" description="Polar residues" evidence="6">
    <location>
        <begin position="1157"/>
        <end position="1172"/>
    </location>
</feature>
<feature type="repeat" description="ANK" evidence="4">
    <location>
        <begin position="427"/>
        <end position="459"/>
    </location>
</feature>
<feature type="repeat" description="ANK" evidence="4">
    <location>
        <begin position="31"/>
        <end position="58"/>
    </location>
</feature>
<accession>A0A1X7V184</accession>
<dbReference type="CDD" id="cd00105">
    <property type="entry name" value="KH-I"/>
    <property type="match status" value="1"/>
</dbReference>
<dbReference type="InterPro" id="IPR004088">
    <property type="entry name" value="KH_dom_type_1"/>
</dbReference>
<feature type="compositionally biased region" description="Basic and acidic residues" evidence="6">
    <location>
        <begin position="942"/>
        <end position="951"/>
    </location>
</feature>
<evidence type="ECO:0000256" key="2">
    <source>
        <dbReference type="ARBA" id="ARBA00023043"/>
    </source>
</evidence>
<feature type="compositionally biased region" description="Low complexity" evidence="6">
    <location>
        <begin position="1847"/>
        <end position="1863"/>
    </location>
</feature>
<dbReference type="InParanoid" id="A0A1X7V184"/>
<feature type="compositionally biased region" description="Low complexity" evidence="6">
    <location>
        <begin position="1362"/>
        <end position="1371"/>
    </location>
</feature>
<feature type="compositionally biased region" description="Polar residues" evidence="6">
    <location>
        <begin position="1270"/>
        <end position="1280"/>
    </location>
</feature>
<feature type="compositionally biased region" description="Polar residues" evidence="6">
    <location>
        <begin position="1767"/>
        <end position="1784"/>
    </location>
</feature>
<evidence type="ECO:0000256" key="5">
    <source>
        <dbReference type="PROSITE-ProRule" id="PRU00117"/>
    </source>
</evidence>
<evidence type="ECO:0000313" key="8">
    <source>
        <dbReference type="EnsemblMetazoa" id="Aqu2.1.33773_001"/>
    </source>
</evidence>
<dbReference type="Pfam" id="PF00013">
    <property type="entry name" value="KH_1"/>
    <property type="match status" value="1"/>
</dbReference>
<dbReference type="InterPro" id="IPR002110">
    <property type="entry name" value="Ankyrin_rpt"/>
</dbReference>
<feature type="repeat" description="ANK" evidence="4">
    <location>
        <begin position="394"/>
        <end position="426"/>
    </location>
</feature>
<dbReference type="PROSITE" id="PS50084">
    <property type="entry name" value="KH_TYPE_1"/>
    <property type="match status" value="1"/>
</dbReference>
<evidence type="ECO:0000313" key="9">
    <source>
        <dbReference type="Proteomes" id="UP000007879"/>
    </source>
</evidence>
<dbReference type="eggNOG" id="KOG0504">
    <property type="taxonomic scope" value="Eukaryota"/>
</dbReference>
<dbReference type="PRINTS" id="PR01415">
    <property type="entry name" value="ANKYRIN"/>
</dbReference>
<organism evidence="8">
    <name type="scientific">Amphimedon queenslandica</name>
    <name type="common">Sponge</name>
    <dbReference type="NCBI Taxonomy" id="400682"/>
    <lineage>
        <taxon>Eukaryota</taxon>
        <taxon>Metazoa</taxon>
        <taxon>Porifera</taxon>
        <taxon>Demospongiae</taxon>
        <taxon>Heteroscleromorpha</taxon>
        <taxon>Haplosclerida</taxon>
        <taxon>Niphatidae</taxon>
        <taxon>Amphimedon</taxon>
    </lineage>
</organism>
<feature type="compositionally biased region" description="Low complexity" evidence="6">
    <location>
        <begin position="1214"/>
        <end position="1232"/>
    </location>
</feature>
<keyword evidence="3" id="KW-0175">Coiled coil</keyword>
<dbReference type="KEGG" id="aqu:100639985"/>
<feature type="compositionally biased region" description="Gly residues" evidence="6">
    <location>
        <begin position="1800"/>
        <end position="1810"/>
    </location>
</feature>
<dbReference type="Proteomes" id="UP000007879">
    <property type="component" value="Unassembled WGS sequence"/>
</dbReference>
<feature type="region of interest" description="Disordered" evidence="6">
    <location>
        <begin position="1746"/>
        <end position="1830"/>
    </location>
</feature>
<feature type="compositionally biased region" description="Low complexity" evidence="6">
    <location>
        <begin position="1013"/>
        <end position="1032"/>
    </location>
</feature>
<feature type="repeat" description="ANK" evidence="4">
    <location>
        <begin position="260"/>
        <end position="292"/>
    </location>
</feature>
<dbReference type="InterPro" id="IPR051631">
    <property type="entry name" value="Ankyrin-KH/SAM_domain"/>
</dbReference>
<feature type="region of interest" description="Disordered" evidence="6">
    <location>
        <begin position="970"/>
        <end position="1035"/>
    </location>
</feature>
<dbReference type="PROSITE" id="PS50297">
    <property type="entry name" value="ANK_REP_REGION"/>
    <property type="match status" value="10"/>
</dbReference>
<feature type="compositionally biased region" description="Low complexity" evidence="6">
    <location>
        <begin position="1260"/>
        <end position="1269"/>
    </location>
</feature>
<keyword evidence="2 4" id="KW-0040">ANK repeat</keyword>
<evidence type="ECO:0000256" key="1">
    <source>
        <dbReference type="ARBA" id="ARBA00022737"/>
    </source>
</evidence>
<feature type="repeat" description="ANK" evidence="4">
    <location>
        <begin position="361"/>
        <end position="393"/>
    </location>
</feature>
<feature type="repeat" description="ANK" evidence="4">
    <location>
        <begin position="460"/>
        <end position="486"/>
    </location>
</feature>
<feature type="compositionally biased region" description="Low complexity" evidence="6">
    <location>
        <begin position="1441"/>
        <end position="1461"/>
    </location>
</feature>
<feature type="region of interest" description="Disordered" evidence="6">
    <location>
        <begin position="1110"/>
        <end position="1287"/>
    </location>
</feature>
<feature type="compositionally biased region" description="Polar residues" evidence="6">
    <location>
        <begin position="873"/>
        <end position="882"/>
    </location>
</feature>
<feature type="repeat" description="ANK" evidence="4">
    <location>
        <begin position="160"/>
        <end position="192"/>
    </location>
</feature>
<feature type="compositionally biased region" description="Polar residues" evidence="6">
    <location>
        <begin position="1348"/>
        <end position="1361"/>
    </location>
</feature>
<dbReference type="InterPro" id="IPR036612">
    <property type="entry name" value="KH_dom_type_1_sf"/>
</dbReference>
<dbReference type="PROSITE" id="PS50088">
    <property type="entry name" value="ANK_REPEAT"/>
    <property type="match status" value="14"/>
</dbReference>
<feature type="repeat" description="ANK" evidence="4">
    <location>
        <begin position="59"/>
        <end position="91"/>
    </location>
</feature>
<sequence length="1962" mass="209133">MADSNLMEGNGGPESVFRSVADAEVSLDEMLSLACRQGKQDIVELLLESGAKVNYRNKAGNTPLLEACSQGHVNIACLLLERNADIDAPTETTSDSALTWACTLGNEEIVQLLLEHKASIEHRTRDGCTALMFAALAGHENVARLLLDHGAKLNVESDSNKDSPLTFACWKGHQRVVELFLAHKANIEHRTKEGFSPLMFAALGGHTEVARLLLEKKAEVNNPSGSNNDIPLTSACWKGHHAVVELLLQYNSNIEHHTKDGCTPLMLAAREGHLSVAQLLLNHNAKVNVPSGSENNIPLTLACWKGHRDVVELLLQYNSNIEHQNKAGCTPLMLAAREGHFEATDLLLDCHAQLNVPSGSNDDTPLTLACWKGHEGVVGLLLEKQSSINHQTKTGCTPLMEATREGHVGVARMLLEAGADVETPDNYGQTPFFMACWKGHAEVASLLLEYGANKDCRTKTGITPFFQACRENHVEVVKLLLDYGCNPSSPFPNSRECPLTLAAEKGFTELTQVLISRNANMECRTKKGCTPFYLTCKEGYQGIAVMLVKHGANTEATDQRGITPLLAAFRNGHVEVVDWLLGHVAHLPSDLDCQKALLAPKLTDKEVFPNRSKCLELIMKAKKAREQAALKNAQSLFEELDAEKEKEETKRKAAARRRHKRKEKKKNKQFEKNAEPDIDPKEFEDEEEEDFTARPSLLQPPSVETTLEREEAPPISPTPTRKLSKKRGKKNQGSDSGLATPTLGSTTSVTRTSLQTPATSSHGQCTDSWGEEEESGDDEMFVDAPSEFIPDGGRGGSSNPAPSSPKNCNGSSDGYRKVGGGSGRSTRDQKVESSSDARPVCSLLPRSNKNGKRSKSLKDEVKGGGGGGGVKRSGSQKVTKSEGNGGGGDLSVSSSNDGTAGATVQLPPTRSPREKKKKTGGGGGGKKSPDPPPTTTANNNNNDKKRSESAWRESPVLVRDEDDWDNNLLEPSLDWSNDNNQQPFIPNTCSKVNRTKSWSSVTTATPSVSLATNSVPPSSAANSSSGGSNSNSKNWQEVSRAIKTHQLTVSNSLVGRIIGLKGAKINQIQSDSGAQISISRAIPRSVERLVTIKGTERSVVTAREMIEEALSTSNRDSDDLSLPNQSSTPSLSSPLVQNPAPPPLQSAPPLLATPPQITSSSAVSVSNPWGQPSLSTTSSNTTISTGVSSNTTSTTTTVWGQKSIKRYSDVVPPTSSSLQSSSTSDNNTETETPPISASVSARKLSLPASIPSSSAPPPTSLVAPLPTTASQSKSATSLTKETPAPEPVVVVTARTGSIPNSFLSIVQEEEESEEALKLKRSNSEPTNSVSFINPSLSDVVSSASSSSTKPTPQSLHPSQKFSPSMSPILSPSTPPPVSPLSSVKVSTAPVSSVPPEAPQSPEPKAVLTVAMTPSTVGVTRANRMVGVVTPTQTVKPYQHETTPTQTLPSSSTITVTPSSGSHGNFGAIGPPNRRNSLPVSPHLNNHYDSNDFNNIRKFSYAGIPMVPPVGGSLGVVHESFPIVQRDYNWPPPPPMLNGPLPPAPPPPHHPPPPPHAHPPNPSYVPPNHIDWTGGGGGGNFLEQQERARSQSWAGLPPGNFALPGGTHDFPLPSGTGGANRSYFDGNDHMSHGPPPPQHSPGWGAKSFHPHHHQPPPPPPPPHRSHSYQFRPPPSYVPHPLRSTTGSYSNPGGNYYEHGNGLQTDPYHNWAPTPLPAYHQSHKSQQGGSEPISLKQVLGEKLEQEIFPGEGGSAGLSSADFSSKDDSCSPSKRWSVSSFPPQVSSALPPPISNGTSSSSGWGPGGGGGGGHPSARHSVTVSPFQDGGDSVISDLTSSWPTGIWSSPVPTSRQPQSPFSPSSSLPVRPPEDGWGVGGAGAQSDLVELMKSLDIAEHIPALKNRKLSLEQLCNLSEEGWRELNLPVGPRVKLMNAITHNKPLEAKGIGGVVEKDLSSSVPTSYVK</sequence>
<feature type="region of interest" description="Disordered" evidence="6">
    <location>
        <begin position="1842"/>
        <end position="1876"/>
    </location>
</feature>
<feature type="compositionally biased region" description="Polar residues" evidence="6">
    <location>
        <begin position="1122"/>
        <end position="1136"/>
    </location>
</feature>
<dbReference type="InterPro" id="IPR013761">
    <property type="entry name" value="SAM/pointed_sf"/>
</dbReference>
<name>A0A1X7V184_AMPQE</name>
<feature type="repeat" description="ANK" evidence="4">
    <location>
        <begin position="294"/>
        <end position="326"/>
    </location>
</feature>
<evidence type="ECO:0000259" key="7">
    <source>
        <dbReference type="SMART" id="SM00322"/>
    </source>
</evidence>
<reference evidence="8" key="2">
    <citation type="submission" date="2017-05" db="UniProtKB">
        <authorList>
            <consortium name="EnsemblMetazoa"/>
        </authorList>
    </citation>
    <scope>IDENTIFICATION</scope>
</reference>
<feature type="region of interest" description="Disordered" evidence="6">
    <location>
        <begin position="1437"/>
        <end position="1464"/>
    </location>
</feature>
<keyword evidence="5" id="KW-0694">RNA-binding</keyword>
<dbReference type="PANTHER" id="PTHR23206:SF8">
    <property type="entry name" value="ANKYRIN REPEAT AND KH DOMAIN-CONTAINING 1"/>
    <property type="match status" value="1"/>
</dbReference>
<dbReference type="SUPFAM" id="SSF48403">
    <property type="entry name" value="Ankyrin repeat"/>
    <property type="match status" value="2"/>
</dbReference>
<feature type="repeat" description="ANK" evidence="4">
    <location>
        <begin position="93"/>
        <end position="125"/>
    </location>
</feature>
<dbReference type="Pfam" id="PF12796">
    <property type="entry name" value="Ank_2"/>
    <property type="match status" value="7"/>
</dbReference>
<dbReference type="SMART" id="SM00248">
    <property type="entry name" value="ANK"/>
    <property type="match status" value="17"/>
</dbReference>
<dbReference type="SMART" id="SM00322">
    <property type="entry name" value="KH"/>
    <property type="match status" value="1"/>
</dbReference>
<feature type="repeat" description="ANK" evidence="4">
    <location>
        <begin position="126"/>
        <end position="158"/>
    </location>
</feature>
<feature type="region of interest" description="Disordered" evidence="6">
    <location>
        <begin position="1533"/>
        <end position="1729"/>
    </location>
</feature>
<feature type="compositionally biased region" description="Polar residues" evidence="6">
    <location>
        <begin position="731"/>
        <end position="766"/>
    </location>
</feature>
<feature type="compositionally biased region" description="Low complexity" evidence="6">
    <location>
        <begin position="1147"/>
        <end position="1156"/>
    </location>
</feature>
<evidence type="ECO:0000256" key="4">
    <source>
        <dbReference type="PROSITE-ProRule" id="PRU00023"/>
    </source>
</evidence>
<dbReference type="EnsemblMetazoa" id="Aqu2.1.33773_001">
    <property type="protein sequence ID" value="Aqu2.1.33773_001"/>
    <property type="gene ID" value="Aqu2.1.33773"/>
</dbReference>
<feature type="repeat" description="ANK" evidence="4">
    <location>
        <begin position="193"/>
        <end position="225"/>
    </location>
</feature>
<dbReference type="OrthoDB" id="20872at2759"/>
<proteinExistence type="predicted"/>
<reference evidence="9" key="1">
    <citation type="journal article" date="2010" name="Nature">
        <title>The Amphimedon queenslandica genome and the evolution of animal complexity.</title>
        <authorList>
            <person name="Srivastava M."/>
            <person name="Simakov O."/>
            <person name="Chapman J."/>
            <person name="Fahey B."/>
            <person name="Gauthier M.E."/>
            <person name="Mitros T."/>
            <person name="Richards G.S."/>
            <person name="Conaco C."/>
            <person name="Dacre M."/>
            <person name="Hellsten U."/>
            <person name="Larroux C."/>
            <person name="Putnam N.H."/>
            <person name="Stanke M."/>
            <person name="Adamska M."/>
            <person name="Darling A."/>
            <person name="Degnan S.M."/>
            <person name="Oakley T.H."/>
            <person name="Plachetzki D.C."/>
            <person name="Zhai Y."/>
            <person name="Adamski M."/>
            <person name="Calcino A."/>
            <person name="Cummins S.F."/>
            <person name="Goodstein D.M."/>
            <person name="Harris C."/>
            <person name="Jackson D.J."/>
            <person name="Leys S.P."/>
            <person name="Shu S."/>
            <person name="Woodcroft B.J."/>
            <person name="Vervoort M."/>
            <person name="Kosik K.S."/>
            <person name="Manning G."/>
            <person name="Degnan B.M."/>
            <person name="Rokhsar D.S."/>
        </authorList>
    </citation>
    <scope>NUCLEOTIDE SEQUENCE [LARGE SCALE GENOMIC DNA]</scope>
</reference>
<keyword evidence="1" id="KW-0677">Repeat</keyword>
<feature type="region of interest" description="Disordered" evidence="6">
    <location>
        <begin position="641"/>
        <end position="958"/>
    </location>
</feature>
<evidence type="ECO:0000256" key="6">
    <source>
        <dbReference type="SAM" id="MobiDB-lite"/>
    </source>
</evidence>
<feature type="domain" description="K Homology" evidence="7">
    <location>
        <begin position="1041"/>
        <end position="1111"/>
    </location>
</feature>